<comment type="subcellular location">
    <subcellularLocation>
        <location evidence="1">Apical cell membrane</location>
        <topology evidence="1">Multi-pass membrane protein</topology>
    </subcellularLocation>
</comment>
<evidence type="ECO:0000256" key="1">
    <source>
        <dbReference type="ARBA" id="ARBA00004424"/>
    </source>
</evidence>
<dbReference type="PANTHER" id="PTHR10010">
    <property type="entry name" value="SOLUTE CARRIER FAMILY 34 SODIUM PHOSPHATE , MEMBER 2-RELATED"/>
    <property type="match status" value="1"/>
</dbReference>
<dbReference type="PANTHER" id="PTHR10010:SF46">
    <property type="entry name" value="SODIUM-DEPENDENT PHOSPHATE TRANSPORT PROTEIN 2B"/>
    <property type="match status" value="1"/>
</dbReference>
<keyword evidence="3" id="KW-1003">Cell membrane</keyword>
<proteinExistence type="inferred from homology"/>
<feature type="transmembrane region" description="Helical" evidence="7">
    <location>
        <begin position="120"/>
        <end position="145"/>
    </location>
</feature>
<dbReference type="Proteomes" id="UP001235939">
    <property type="component" value="Chromosome 02"/>
</dbReference>
<accession>A0ABY6K589</accession>
<name>A0ABY6K589_9ARAC</name>
<evidence type="ECO:0000313" key="8">
    <source>
        <dbReference type="EMBL" id="UYV62400.1"/>
    </source>
</evidence>
<keyword evidence="4 7" id="KW-0812">Transmembrane</keyword>
<evidence type="ECO:0000256" key="7">
    <source>
        <dbReference type="SAM" id="Phobius"/>
    </source>
</evidence>
<gene>
    <name evidence="8" type="ORF">LAZ67_2000423</name>
</gene>
<feature type="transmembrane region" description="Helical" evidence="7">
    <location>
        <begin position="312"/>
        <end position="333"/>
    </location>
</feature>
<evidence type="ECO:0000256" key="6">
    <source>
        <dbReference type="ARBA" id="ARBA00023136"/>
    </source>
</evidence>
<protein>
    <submittedName>
        <fullName evidence="8">SLC34A2</fullName>
    </submittedName>
</protein>
<feature type="transmembrane region" description="Helical" evidence="7">
    <location>
        <begin position="243"/>
        <end position="264"/>
    </location>
</feature>
<dbReference type="EMBL" id="CP092864">
    <property type="protein sequence ID" value="UYV62400.1"/>
    <property type="molecule type" value="Genomic_DNA"/>
</dbReference>
<reference evidence="8 9" key="1">
    <citation type="submission" date="2022-01" db="EMBL/GenBank/DDBJ databases">
        <title>A chromosomal length assembly of Cordylochernes scorpioides.</title>
        <authorList>
            <person name="Zeh D."/>
            <person name="Zeh J."/>
        </authorList>
    </citation>
    <scope>NUCLEOTIDE SEQUENCE [LARGE SCALE GENOMIC DNA]</scope>
    <source>
        <strain evidence="8">IN4F17</strain>
        <tissue evidence="8">Whole Body</tissue>
    </source>
</reference>
<sequence length="424" mass="47023">MGANIGTSVTNTIVALTQVQEREEFRRAFAAATIHDMFNWLTVLVLLPLEMATGEYSIDSLVWIFSLVELLLDKNVLEGIGNKDSDVSNKSFIKRCCKYNETICIEDCKFLFRNWDLPEAAIGGILCAISIILLTCSLVMMVKVLKSSLKGRVSVFLEKFFTTEKPFPYNILMGYIAILMGCLMTILLQSSSIFTSALTPLAGIGVVPLESMYPLTLGSNLGTTTTSILAAFAAPSAKIKDTLQIAFCHLLFNLSGILLFYPIPYLRFPIGLARALGNLTASYRWFAVLYMVMMFIIFPVFIFALSWAGSEVLAAVLGTLLLLVALIILINVLQRKRPGMLPQVLRTWEWLPECLRSLEPMDRLVSTACCCCKKRNDGTTLRLKANVSQVNIVESAKESHHLEGLENRGFIWARTNGAAESTLL</sequence>
<feature type="transmembrane region" description="Helical" evidence="7">
    <location>
        <begin position="217"/>
        <end position="237"/>
    </location>
</feature>
<evidence type="ECO:0000256" key="2">
    <source>
        <dbReference type="ARBA" id="ARBA00005808"/>
    </source>
</evidence>
<feature type="transmembrane region" description="Helical" evidence="7">
    <location>
        <begin position="166"/>
        <end position="187"/>
    </location>
</feature>
<evidence type="ECO:0000256" key="4">
    <source>
        <dbReference type="ARBA" id="ARBA00022692"/>
    </source>
</evidence>
<organism evidence="8 9">
    <name type="scientific">Cordylochernes scorpioides</name>
    <dbReference type="NCBI Taxonomy" id="51811"/>
    <lineage>
        <taxon>Eukaryota</taxon>
        <taxon>Metazoa</taxon>
        <taxon>Ecdysozoa</taxon>
        <taxon>Arthropoda</taxon>
        <taxon>Chelicerata</taxon>
        <taxon>Arachnida</taxon>
        <taxon>Pseudoscorpiones</taxon>
        <taxon>Cheliferoidea</taxon>
        <taxon>Chernetidae</taxon>
        <taxon>Cordylochernes</taxon>
    </lineage>
</organism>
<comment type="similarity">
    <text evidence="2">Belongs to the SLC34A transporter family.</text>
</comment>
<evidence type="ECO:0000256" key="5">
    <source>
        <dbReference type="ARBA" id="ARBA00022989"/>
    </source>
</evidence>
<feature type="transmembrane region" description="Helical" evidence="7">
    <location>
        <begin position="285"/>
        <end position="306"/>
    </location>
</feature>
<keyword evidence="6 7" id="KW-0472">Membrane</keyword>
<dbReference type="InterPro" id="IPR003841">
    <property type="entry name" value="Na/Pi_transpt"/>
</dbReference>
<evidence type="ECO:0000256" key="3">
    <source>
        <dbReference type="ARBA" id="ARBA00022475"/>
    </source>
</evidence>
<dbReference type="Pfam" id="PF02690">
    <property type="entry name" value="Na_Pi_cotrans"/>
    <property type="match status" value="1"/>
</dbReference>
<keyword evidence="5 7" id="KW-1133">Transmembrane helix</keyword>
<keyword evidence="9" id="KW-1185">Reference proteome</keyword>
<evidence type="ECO:0000313" key="9">
    <source>
        <dbReference type="Proteomes" id="UP001235939"/>
    </source>
</evidence>